<evidence type="ECO:0000256" key="4">
    <source>
        <dbReference type="ARBA" id="ARBA00022989"/>
    </source>
</evidence>
<dbReference type="Pfam" id="PF01943">
    <property type="entry name" value="Polysacc_synt"/>
    <property type="match status" value="1"/>
</dbReference>
<keyword evidence="3 6" id="KW-0812">Transmembrane</keyword>
<dbReference type="InterPro" id="IPR002797">
    <property type="entry name" value="Polysacc_synth"/>
</dbReference>
<feature type="transmembrane region" description="Helical" evidence="6">
    <location>
        <begin position="390"/>
        <end position="409"/>
    </location>
</feature>
<evidence type="ECO:0000256" key="1">
    <source>
        <dbReference type="ARBA" id="ARBA00004651"/>
    </source>
</evidence>
<keyword evidence="2" id="KW-1003">Cell membrane</keyword>
<protein>
    <submittedName>
        <fullName evidence="7">Lipopolysaccharide biosynthesis protein</fullName>
    </submittedName>
</protein>
<evidence type="ECO:0000256" key="5">
    <source>
        <dbReference type="ARBA" id="ARBA00023136"/>
    </source>
</evidence>
<dbReference type="InterPro" id="IPR050833">
    <property type="entry name" value="Poly_Biosynth_Transport"/>
</dbReference>
<dbReference type="Proteomes" id="UP001149822">
    <property type="component" value="Unassembled WGS sequence"/>
</dbReference>
<gene>
    <name evidence="7" type="ORF">OU682_03235</name>
</gene>
<feature type="transmembrane region" description="Helical" evidence="6">
    <location>
        <begin position="415"/>
        <end position="434"/>
    </location>
</feature>
<feature type="transmembrane region" description="Helical" evidence="6">
    <location>
        <begin position="102"/>
        <end position="128"/>
    </location>
</feature>
<feature type="transmembrane region" description="Helical" evidence="6">
    <location>
        <begin position="313"/>
        <end position="337"/>
    </location>
</feature>
<comment type="subcellular location">
    <subcellularLocation>
        <location evidence="1">Cell membrane</location>
        <topology evidence="1">Multi-pass membrane protein</topology>
    </subcellularLocation>
</comment>
<name>A0ABT4J0I6_9RHOB</name>
<keyword evidence="8" id="KW-1185">Reference proteome</keyword>
<dbReference type="EMBL" id="JAPTYD010000002">
    <property type="protein sequence ID" value="MCZ0960630.1"/>
    <property type="molecule type" value="Genomic_DNA"/>
</dbReference>
<feature type="transmembrane region" description="Helical" evidence="6">
    <location>
        <begin position="191"/>
        <end position="214"/>
    </location>
</feature>
<evidence type="ECO:0000256" key="2">
    <source>
        <dbReference type="ARBA" id="ARBA00022475"/>
    </source>
</evidence>
<evidence type="ECO:0000256" key="3">
    <source>
        <dbReference type="ARBA" id="ARBA00022692"/>
    </source>
</evidence>
<feature type="transmembrane region" description="Helical" evidence="6">
    <location>
        <begin position="23"/>
        <end position="43"/>
    </location>
</feature>
<organism evidence="7 8">
    <name type="scientific">Paracoccus benzoatiresistens</name>
    <dbReference type="NCBI Taxonomy" id="2997341"/>
    <lineage>
        <taxon>Bacteria</taxon>
        <taxon>Pseudomonadati</taxon>
        <taxon>Pseudomonadota</taxon>
        <taxon>Alphaproteobacteria</taxon>
        <taxon>Rhodobacterales</taxon>
        <taxon>Paracoccaceae</taxon>
        <taxon>Paracoccus</taxon>
    </lineage>
</organism>
<evidence type="ECO:0000313" key="7">
    <source>
        <dbReference type="EMBL" id="MCZ0960630.1"/>
    </source>
</evidence>
<evidence type="ECO:0000256" key="6">
    <source>
        <dbReference type="SAM" id="Phobius"/>
    </source>
</evidence>
<feature type="transmembrane region" description="Helical" evidence="6">
    <location>
        <begin position="134"/>
        <end position="153"/>
    </location>
</feature>
<keyword evidence="4 6" id="KW-1133">Transmembrane helix</keyword>
<feature type="transmembrane region" description="Helical" evidence="6">
    <location>
        <begin position="357"/>
        <end position="383"/>
    </location>
</feature>
<proteinExistence type="predicted"/>
<dbReference type="RefSeq" id="WP_268940621.1">
    <property type="nucleotide sequence ID" value="NZ_JAPTYD010000002.1"/>
</dbReference>
<sequence>MSAPDTPVLAPSSTLLRRLGKNLAWIFSSQAGISVLGLVSLGLTARSLGPAALGYLAMIEAYTRLLSRLLHLEPWQATVFYGTQALEQGDSGRFGRLMTLSLWADLAGGLLAGGVAILLAAVAAPWMGMPPGDGALMLAVASAAQILALRPTGIGALRIYDRFDVLAVTDAATALLRMALIALAWLAGAGLWTFVLILVLVTLADGLLPMAMALREMRRHGHRLERVRPRGALAENPGFLHLLWNSNANVILRQMTQRLDIILLSPMLPAAAIGFYQLARRIGEAALRIGRPFSQVVYPELTRMAVRNQMRKLGRFVLSVTAGLVVLEVVVVSAVIMNLPVILVTVFGPGFADAVPVVTIQAIAVALYLAGMMFGPAMLAIGLARDLSRVTLLTTIIFFAILLPMTKALGIEGAAATHLVTNAIWLTLCGWLTLRRIARLRAGG</sequence>
<dbReference type="PANTHER" id="PTHR30250">
    <property type="entry name" value="PST FAMILY PREDICTED COLANIC ACID TRANSPORTER"/>
    <property type="match status" value="1"/>
</dbReference>
<keyword evidence="5 6" id="KW-0472">Membrane</keyword>
<evidence type="ECO:0000313" key="8">
    <source>
        <dbReference type="Proteomes" id="UP001149822"/>
    </source>
</evidence>
<reference evidence="7" key="1">
    <citation type="submission" date="2022-12" db="EMBL/GenBank/DDBJ databases">
        <title>Paracoccus sp. EF6 isolated from a lake water.</title>
        <authorList>
            <person name="Liu H."/>
        </authorList>
    </citation>
    <scope>NUCLEOTIDE SEQUENCE</scope>
    <source>
        <strain evidence="7">EF6</strain>
    </source>
</reference>
<comment type="caution">
    <text evidence="7">The sequence shown here is derived from an EMBL/GenBank/DDBJ whole genome shotgun (WGS) entry which is preliminary data.</text>
</comment>
<accession>A0ABT4J0I6</accession>
<dbReference type="PANTHER" id="PTHR30250:SF11">
    <property type="entry name" value="O-ANTIGEN TRANSPORTER-RELATED"/>
    <property type="match status" value="1"/>
</dbReference>